<keyword evidence="1" id="KW-0677">Repeat</keyword>
<dbReference type="InterPro" id="IPR002110">
    <property type="entry name" value="Ankyrin_rpt"/>
</dbReference>
<dbReference type="PROSITE" id="PS50297">
    <property type="entry name" value="ANK_REP_REGION"/>
    <property type="match status" value="2"/>
</dbReference>
<evidence type="ECO:0000256" key="2">
    <source>
        <dbReference type="ARBA" id="ARBA00023043"/>
    </source>
</evidence>
<dbReference type="PANTHER" id="PTHR24198:SF194">
    <property type="entry name" value="INVERSIN-A"/>
    <property type="match status" value="1"/>
</dbReference>
<evidence type="ECO:0000256" key="3">
    <source>
        <dbReference type="PROSITE-ProRule" id="PRU00023"/>
    </source>
</evidence>
<keyword evidence="6" id="KW-1185">Reference proteome</keyword>
<reference evidence="5" key="1">
    <citation type="submission" date="2017-08" db="EMBL/GenBank/DDBJ databases">
        <authorList>
            <person name="Polle J.E."/>
            <person name="Barry K."/>
            <person name="Cushman J."/>
            <person name="Schmutz J."/>
            <person name="Tran D."/>
            <person name="Hathwaick L.T."/>
            <person name="Yim W.C."/>
            <person name="Jenkins J."/>
            <person name="Mckie-Krisberg Z.M."/>
            <person name="Prochnik S."/>
            <person name="Lindquist E."/>
            <person name="Dockter R.B."/>
            <person name="Adam C."/>
            <person name="Molina H."/>
            <person name="Bunkerborg J."/>
            <person name="Jin E."/>
            <person name="Buchheim M."/>
            <person name="Magnuson J."/>
        </authorList>
    </citation>
    <scope>NUCLEOTIDE SEQUENCE</scope>
    <source>
        <strain evidence="5">CCAP 19/18</strain>
    </source>
</reference>
<accession>A0ABZ3KIP1</accession>
<gene>
    <name evidence="5" type="ORF">DUNSADRAFT_16643</name>
</gene>
<feature type="region of interest" description="Disordered" evidence="4">
    <location>
        <begin position="159"/>
        <end position="182"/>
    </location>
</feature>
<organism evidence="5 6">
    <name type="scientific">Dunaliella salina</name>
    <name type="common">Green alga</name>
    <name type="synonym">Protococcus salinus</name>
    <dbReference type="NCBI Taxonomy" id="3046"/>
    <lineage>
        <taxon>Eukaryota</taxon>
        <taxon>Viridiplantae</taxon>
        <taxon>Chlorophyta</taxon>
        <taxon>core chlorophytes</taxon>
        <taxon>Chlorophyceae</taxon>
        <taxon>CS clade</taxon>
        <taxon>Chlamydomonadales</taxon>
        <taxon>Dunaliellaceae</taxon>
        <taxon>Dunaliella</taxon>
    </lineage>
</organism>
<evidence type="ECO:0000313" key="5">
    <source>
        <dbReference type="EMBL" id="KAF5829039.1"/>
    </source>
</evidence>
<dbReference type="EMBL" id="MU070212">
    <property type="protein sequence ID" value="KAF5829039.1"/>
    <property type="molecule type" value="Genomic_DNA"/>
</dbReference>
<evidence type="ECO:0000313" key="6">
    <source>
        <dbReference type="Proteomes" id="UP000815325"/>
    </source>
</evidence>
<name>A0ABZ3KIP1_DUNSA</name>
<keyword evidence="2 3" id="KW-0040">ANK repeat</keyword>
<feature type="repeat" description="ANK" evidence="3">
    <location>
        <begin position="95"/>
        <end position="127"/>
    </location>
</feature>
<protein>
    <submittedName>
        <fullName evidence="5">Ankyrin repeat-containing domain protein</fullName>
    </submittedName>
</protein>
<dbReference type="Proteomes" id="UP000815325">
    <property type="component" value="Unassembled WGS sequence"/>
</dbReference>
<feature type="repeat" description="ANK" evidence="3">
    <location>
        <begin position="59"/>
        <end position="91"/>
    </location>
</feature>
<dbReference type="PANTHER" id="PTHR24198">
    <property type="entry name" value="ANKYRIN REPEAT AND PROTEIN KINASE DOMAIN-CONTAINING PROTEIN"/>
    <property type="match status" value="1"/>
</dbReference>
<dbReference type="Pfam" id="PF12796">
    <property type="entry name" value="Ank_2"/>
    <property type="match status" value="1"/>
</dbReference>
<dbReference type="InterPro" id="IPR036770">
    <property type="entry name" value="Ankyrin_rpt-contain_sf"/>
</dbReference>
<dbReference type="Gene3D" id="1.25.40.20">
    <property type="entry name" value="Ankyrin repeat-containing domain"/>
    <property type="match status" value="1"/>
</dbReference>
<evidence type="ECO:0000256" key="4">
    <source>
        <dbReference type="SAM" id="MobiDB-lite"/>
    </source>
</evidence>
<dbReference type="SUPFAM" id="SSF48403">
    <property type="entry name" value="Ankyrin repeat"/>
    <property type="match status" value="1"/>
</dbReference>
<dbReference type="PROSITE" id="PS50088">
    <property type="entry name" value="ANK_REPEAT"/>
    <property type="match status" value="2"/>
</dbReference>
<proteinExistence type="predicted"/>
<sequence length="198" mass="21107">MHLWQCSRLTAMSYSASRTQDGCTPLLAAALGSHESVAMLLLDRCFTLTWAGIDRPNEVGCTPLFAASSLGLKDVAQALLDRGARVDKVSLMGGSSWTPLGAACKNGHQEVASLLLQHGAKANAVPKGSDARKLADNLLAGMQQAAPKRPTHSAFKSFDETQSLDSSNTDLGSQETTISGTEGRNWIDTVRHAWAVER</sequence>
<dbReference type="Pfam" id="PF00023">
    <property type="entry name" value="Ank"/>
    <property type="match status" value="1"/>
</dbReference>
<evidence type="ECO:0000256" key="1">
    <source>
        <dbReference type="ARBA" id="ARBA00022737"/>
    </source>
</evidence>
<dbReference type="SMART" id="SM00248">
    <property type="entry name" value="ANK"/>
    <property type="match status" value="3"/>
</dbReference>
<comment type="caution">
    <text evidence="5">The sequence shown here is derived from an EMBL/GenBank/DDBJ whole genome shotgun (WGS) entry which is preliminary data.</text>
</comment>
<feature type="compositionally biased region" description="Polar residues" evidence="4">
    <location>
        <begin position="160"/>
        <end position="182"/>
    </location>
</feature>